<reference evidence="1 2" key="1">
    <citation type="journal article" date="2012" name="PLoS Pathog.">
        <title>Comparative pathogenomics reveals horizontally acquired novel virulence genes in fungi infecting cereal hosts.</title>
        <authorList>
            <person name="Gardiner D.M."/>
            <person name="McDonald M.C."/>
            <person name="Covarelli L."/>
            <person name="Solomon P.S."/>
            <person name="Rusu A.G."/>
            <person name="Marshall M."/>
            <person name="Kazan K."/>
            <person name="Chakraborty S."/>
            <person name="McDonald B.A."/>
            <person name="Manners J.M."/>
        </authorList>
    </citation>
    <scope>NUCLEOTIDE SEQUENCE [LARGE SCALE GENOMIC DNA]</scope>
    <source>
        <strain evidence="1 2">CS3096</strain>
    </source>
</reference>
<evidence type="ECO:0000313" key="1">
    <source>
        <dbReference type="EMBL" id="EKJ76941.1"/>
    </source>
</evidence>
<sequence>MYALYKELDSLQLTKNQIYHRVGMILQHRFGRYPSGYCYAAAQYWMMRPDINNNELSYVQIERTIRQQFLRFPIPHRIPGVYARMQYFPEVFRVLDDAEAVMEAYSTEAWRNTRAFQELGYLRPRDESQAIVLTMEEKTRFLDSVLQYEYYCHMFFYRDEILFNLNSLLRLESLRNDNGHYFNADDYIRFYSIVEFISAFYRDIFFTLKHYISSNPSTNEDHLVRHFRTAGNAEDTRFLQILLCQGTRLFVKVHAMDSDERTQLLLE</sequence>
<accession>K3UWA9</accession>
<dbReference type="HOGENOM" id="CLU_1042225_0_0_1"/>
<dbReference type="EMBL" id="AFNW01000064">
    <property type="protein sequence ID" value="EKJ76941.1"/>
    <property type="molecule type" value="Genomic_DNA"/>
</dbReference>
<organism evidence="1 2">
    <name type="scientific">Fusarium pseudograminearum (strain CS3096)</name>
    <name type="common">Wheat and barley crown-rot fungus</name>
    <dbReference type="NCBI Taxonomy" id="1028729"/>
    <lineage>
        <taxon>Eukaryota</taxon>
        <taxon>Fungi</taxon>
        <taxon>Dikarya</taxon>
        <taxon>Ascomycota</taxon>
        <taxon>Pezizomycotina</taxon>
        <taxon>Sordariomycetes</taxon>
        <taxon>Hypocreomycetidae</taxon>
        <taxon>Hypocreales</taxon>
        <taxon>Nectriaceae</taxon>
        <taxon>Fusarium</taxon>
    </lineage>
</organism>
<dbReference type="KEGG" id="fpu:FPSE_02816"/>
<evidence type="ECO:0000313" key="2">
    <source>
        <dbReference type="Proteomes" id="UP000007978"/>
    </source>
</evidence>
<dbReference type="GeneID" id="20361435"/>
<dbReference type="Proteomes" id="UP000007978">
    <property type="component" value="Chromosome 3"/>
</dbReference>
<dbReference type="OrthoDB" id="5063209at2759"/>
<dbReference type="AlphaFoldDB" id="K3UWA9"/>
<proteinExistence type="predicted"/>
<keyword evidence="2" id="KW-1185">Reference proteome</keyword>
<gene>
    <name evidence="1" type="ORF">FPSE_02816</name>
</gene>
<protein>
    <submittedName>
        <fullName evidence="1">Uncharacterized protein</fullName>
    </submittedName>
</protein>
<dbReference type="RefSeq" id="XP_009254210.1">
    <property type="nucleotide sequence ID" value="XM_009255935.1"/>
</dbReference>
<name>K3UWA9_FUSPC</name>
<comment type="caution">
    <text evidence="1">The sequence shown here is derived from an EMBL/GenBank/DDBJ whole genome shotgun (WGS) entry which is preliminary data.</text>
</comment>